<dbReference type="InterPro" id="IPR053952">
    <property type="entry name" value="K_trans_C"/>
</dbReference>
<dbReference type="PANTHER" id="PTHR30540">
    <property type="entry name" value="OSMOTIC STRESS POTASSIUM TRANSPORTER"/>
    <property type="match status" value="1"/>
</dbReference>
<dbReference type="HAMAP" id="MF_01522">
    <property type="entry name" value="Kup"/>
    <property type="match status" value="1"/>
</dbReference>
<feature type="transmembrane region" description="Helical" evidence="12">
    <location>
        <begin position="205"/>
        <end position="226"/>
    </location>
</feature>
<dbReference type="AlphaFoldDB" id="A0A0Q9YJS0"/>
<accession>A0A0Q9YJS0</accession>
<evidence type="ECO:0000256" key="8">
    <source>
        <dbReference type="ARBA" id="ARBA00022958"/>
    </source>
</evidence>
<keyword evidence="10 12" id="KW-0406">Ion transport</keyword>
<dbReference type="RefSeq" id="WP_075067697.1">
    <property type="nucleotide sequence ID" value="NZ_LKAJ02000001.1"/>
</dbReference>
<evidence type="ECO:0000256" key="3">
    <source>
        <dbReference type="ARBA" id="ARBA00022448"/>
    </source>
</evidence>
<dbReference type="Proteomes" id="UP000051497">
    <property type="component" value="Unassembled WGS sequence"/>
</dbReference>
<dbReference type="PATRIC" id="fig|1590043.3.peg.3164"/>
<dbReference type="GO" id="GO:0005886">
    <property type="term" value="C:plasma membrane"/>
    <property type="evidence" value="ECO:0007669"/>
    <property type="project" value="UniProtKB-SubCell"/>
</dbReference>
<evidence type="ECO:0000256" key="5">
    <source>
        <dbReference type="ARBA" id="ARBA00022538"/>
    </source>
</evidence>
<evidence type="ECO:0000256" key="2">
    <source>
        <dbReference type="ARBA" id="ARBA00007019"/>
    </source>
</evidence>
<keyword evidence="8 12" id="KW-0630">Potassium</keyword>
<feature type="transmembrane region" description="Helical" evidence="12">
    <location>
        <begin position="416"/>
        <end position="434"/>
    </location>
</feature>
<dbReference type="PANTHER" id="PTHR30540:SF79">
    <property type="entry name" value="LOW AFFINITY POTASSIUM TRANSPORT SYSTEM PROTEIN KUP"/>
    <property type="match status" value="1"/>
</dbReference>
<keyword evidence="3 12" id="KW-0813">Transport</keyword>
<dbReference type="InterPro" id="IPR003855">
    <property type="entry name" value="K+_transporter"/>
</dbReference>
<evidence type="ECO:0000256" key="1">
    <source>
        <dbReference type="ARBA" id="ARBA00004141"/>
    </source>
</evidence>
<keyword evidence="17" id="KW-1185">Reference proteome</keyword>
<evidence type="ECO:0000256" key="12">
    <source>
        <dbReference type="HAMAP-Rule" id="MF_01522"/>
    </source>
</evidence>
<evidence type="ECO:0000256" key="7">
    <source>
        <dbReference type="ARBA" id="ARBA00022847"/>
    </source>
</evidence>
<proteinExistence type="inferred from homology"/>
<dbReference type="GO" id="GO:0015293">
    <property type="term" value="F:symporter activity"/>
    <property type="evidence" value="ECO:0007669"/>
    <property type="project" value="UniProtKB-UniRule"/>
</dbReference>
<gene>
    <name evidence="12" type="primary">kup</name>
    <name evidence="16" type="ORF">HT99x_004220</name>
    <name evidence="15" type="ORF">HT99x_03113</name>
</gene>
<keyword evidence="11 12" id="KW-0472">Membrane</keyword>
<feature type="transmembrane region" description="Helical" evidence="12">
    <location>
        <begin position="132"/>
        <end position="151"/>
    </location>
</feature>
<evidence type="ECO:0000256" key="4">
    <source>
        <dbReference type="ARBA" id="ARBA00022475"/>
    </source>
</evidence>
<reference evidence="16" key="3">
    <citation type="submission" date="2021-06" db="EMBL/GenBank/DDBJ databases">
        <title>Genomic Description and Analysis of Intracellular Bacteria, Candidatus Berkiella cookevillensis and Candidatus Berkiella aquae.</title>
        <authorList>
            <person name="Kidane D.T."/>
            <person name="Mehari Y.T."/>
            <person name="Rice F.C."/>
            <person name="Arivett B.A."/>
            <person name="Farone A.L."/>
            <person name="Berk S.G."/>
            <person name="Farone M.B."/>
        </authorList>
    </citation>
    <scope>NUCLEOTIDE SEQUENCE</scope>
    <source>
        <strain evidence="16">HT99</strain>
    </source>
</reference>
<feature type="transmembrane region" description="Helical" evidence="12">
    <location>
        <begin position="238"/>
        <end position="258"/>
    </location>
</feature>
<comment type="catalytic activity">
    <reaction evidence="12">
        <text>K(+)(in) + H(+)(in) = K(+)(out) + H(+)(out)</text>
        <dbReference type="Rhea" id="RHEA:28490"/>
        <dbReference type="ChEBI" id="CHEBI:15378"/>
        <dbReference type="ChEBI" id="CHEBI:29103"/>
    </reaction>
</comment>
<comment type="similarity">
    <text evidence="2 12">Belongs to the HAK/KUP transporter (TC 2.A.72) family.</text>
</comment>
<dbReference type="EMBL" id="LKAJ02000001">
    <property type="protein sequence ID" value="MCS5710624.1"/>
    <property type="molecule type" value="Genomic_DNA"/>
</dbReference>
<dbReference type="InterPro" id="IPR023051">
    <property type="entry name" value="Kup"/>
</dbReference>
<evidence type="ECO:0000313" key="16">
    <source>
        <dbReference type="EMBL" id="MCS5710624.1"/>
    </source>
</evidence>
<evidence type="ECO:0000256" key="11">
    <source>
        <dbReference type="ARBA" id="ARBA00023136"/>
    </source>
</evidence>
<feature type="domain" description="K+ potassium transporter integral membrane" evidence="13">
    <location>
        <begin position="11"/>
        <end position="448"/>
    </location>
</feature>
<dbReference type="OrthoDB" id="9805577at2"/>
<comment type="function">
    <text evidence="12">Transport of potassium into the cell. Likely operates as a K(+):H(+) symporter.</text>
</comment>
<dbReference type="Pfam" id="PF22776">
    <property type="entry name" value="K_trans_C"/>
    <property type="match status" value="1"/>
</dbReference>
<evidence type="ECO:0000256" key="10">
    <source>
        <dbReference type="ARBA" id="ARBA00023065"/>
    </source>
</evidence>
<dbReference type="GO" id="GO:0015079">
    <property type="term" value="F:potassium ion transmembrane transporter activity"/>
    <property type="evidence" value="ECO:0007669"/>
    <property type="project" value="UniProtKB-UniRule"/>
</dbReference>
<evidence type="ECO:0000313" key="15">
    <source>
        <dbReference type="EMBL" id="KRG17906.1"/>
    </source>
</evidence>
<feature type="transmembrane region" description="Helical" evidence="12">
    <location>
        <begin position="158"/>
        <end position="181"/>
    </location>
</feature>
<feature type="domain" description="K+ potassium transporter C-terminal" evidence="14">
    <location>
        <begin position="472"/>
        <end position="621"/>
    </location>
</feature>
<evidence type="ECO:0000259" key="14">
    <source>
        <dbReference type="Pfam" id="PF22776"/>
    </source>
</evidence>
<protein>
    <recommendedName>
        <fullName evidence="12">Probable potassium transport system protein Kup</fullName>
    </recommendedName>
</protein>
<feature type="transmembrane region" description="Helical" evidence="12">
    <location>
        <begin position="335"/>
        <end position="352"/>
    </location>
</feature>
<reference evidence="15" key="1">
    <citation type="submission" date="2015-09" db="EMBL/GenBank/DDBJ databases">
        <title>Draft Genome Sequences of Two Novel Amoeba-resistant Intranuclear Bacteria, Candidatus Berkiella cookevillensis and Candidatus Berkiella aquae.</title>
        <authorList>
            <person name="Mehari Y.T."/>
            <person name="Arivett B.A."/>
            <person name="Farone A.L."/>
            <person name="Gunderson J.H."/>
            <person name="Farone M.B."/>
        </authorList>
    </citation>
    <scope>NUCLEOTIDE SEQUENCE [LARGE SCALE GENOMIC DNA]</scope>
    <source>
        <strain evidence="15">HT99</strain>
    </source>
</reference>
<feature type="transmembrane region" description="Helical" evidence="12">
    <location>
        <begin position="278"/>
        <end position="298"/>
    </location>
</feature>
<feature type="transmembrane region" description="Helical" evidence="12">
    <location>
        <begin position="390"/>
        <end position="410"/>
    </location>
</feature>
<reference evidence="16" key="2">
    <citation type="journal article" date="2016" name="Genome Announc.">
        <title>Draft Genome Sequences of Two Novel Amoeba-Resistant Intranuclear Bacteria, 'Candidatus Berkiella cookevillensis' and 'Candidatus Berkiella aquae'.</title>
        <authorList>
            <person name="Mehari Y.T."/>
            <person name="Arivett B.A."/>
            <person name="Farone A.L."/>
            <person name="Gunderson J.H."/>
            <person name="Farone M.B."/>
        </authorList>
    </citation>
    <scope>NUCLEOTIDE SEQUENCE</scope>
    <source>
        <strain evidence="16">HT99</strain>
    </source>
</reference>
<keyword evidence="7 12" id="KW-0769">Symport</keyword>
<keyword evidence="4 12" id="KW-1003">Cell membrane</keyword>
<feature type="transmembrane region" description="Helical" evidence="12">
    <location>
        <begin position="358"/>
        <end position="378"/>
    </location>
</feature>
<keyword evidence="5 12" id="KW-0633">Potassium transport</keyword>
<comment type="subcellular location">
    <subcellularLocation>
        <location evidence="12">Cell membrane</location>
        <topology evidence="12">Multi-pass membrane protein</topology>
    </subcellularLocation>
    <subcellularLocation>
        <location evidence="1">Membrane</location>
        <topology evidence="1">Multi-pass membrane protein</topology>
    </subcellularLocation>
</comment>
<comment type="caution">
    <text evidence="15">The sequence shown here is derived from an EMBL/GenBank/DDBJ whole genome shotgun (WGS) entry which is preliminary data.</text>
</comment>
<evidence type="ECO:0000313" key="17">
    <source>
        <dbReference type="Proteomes" id="UP000051497"/>
    </source>
</evidence>
<feature type="transmembrane region" description="Helical" evidence="12">
    <location>
        <begin position="45"/>
        <end position="66"/>
    </location>
</feature>
<keyword evidence="6 12" id="KW-0812">Transmembrane</keyword>
<name>A0A0Q9YJS0_9GAMM</name>
<evidence type="ECO:0000256" key="9">
    <source>
        <dbReference type="ARBA" id="ARBA00022989"/>
    </source>
</evidence>
<dbReference type="Pfam" id="PF02705">
    <property type="entry name" value="K_trans"/>
    <property type="match status" value="1"/>
</dbReference>
<keyword evidence="9 12" id="KW-1133">Transmembrane helix</keyword>
<sequence>MKENTKRTMSLTLAAIGIVYGDLGTSPLYAFRESLKGLEITPDNILGVLSLIFWSLISIISIKYLIFVLRADNDGEGGILSMLALVNKKKIKKVFFSIAVFGAALLIGDGIITPAISVTSAIEGLEVISPALAEYTVPISLIILMVLYFFQYHGTAKIGLLFGPIIVLWFLTIGTLGALHLNDNPLIFQALNPYYAVYFLTENGITGFILLGAVFLVVTGGEALYADLGQFGRFPIRLGWFGLALPALLLNYFGQGAYVLNHPEAIVNPFYELAPKGFAYPLLFISTLATIVASQAVISATFSITKQAILLDLFPKIRIVQTSSEEKGQVYSPKMNFFLAIATLSFVLAFRTSSNMAFAYGIAVNLHMICVSILLMYIASALWKWSWIKIAGSLFIFFLIEMTFLAANAHKILSGGWVPILFGMVCLVIMITWYQGIQSLRKIFRDEEIEDFNEIISEFEKGNLHYLPDASAIFITEPYHRSTSNLLHYFKLNHTFPGTVLIVHINNTNEPYISSDNRYELKQLNQQIYRMIIHVGFMQLINIPYSLSLAKKKEIFPFELDLKSVSYLVEITQISATQRKSTLPFYWQEKLFAFLMRNSTHDIEFYHLPYNRTIAIGSYCEF</sequence>
<dbReference type="InterPro" id="IPR053951">
    <property type="entry name" value="K_trans_N"/>
</dbReference>
<evidence type="ECO:0000259" key="13">
    <source>
        <dbReference type="Pfam" id="PF02705"/>
    </source>
</evidence>
<feature type="transmembrane region" description="Helical" evidence="12">
    <location>
        <begin position="94"/>
        <end position="112"/>
    </location>
</feature>
<organism evidence="15">
    <name type="scientific">Candidatus Berkiella aquae</name>
    <dbReference type="NCBI Taxonomy" id="295108"/>
    <lineage>
        <taxon>Bacteria</taxon>
        <taxon>Pseudomonadati</taxon>
        <taxon>Pseudomonadota</taxon>
        <taxon>Gammaproteobacteria</taxon>
        <taxon>Candidatus Berkiellales</taxon>
        <taxon>Candidatus Berkiellaceae</taxon>
        <taxon>Candidatus Berkiella</taxon>
    </lineage>
</organism>
<dbReference type="EMBL" id="LKAJ01000023">
    <property type="protein sequence ID" value="KRG17906.1"/>
    <property type="molecule type" value="Genomic_DNA"/>
</dbReference>
<evidence type="ECO:0000256" key="6">
    <source>
        <dbReference type="ARBA" id="ARBA00022692"/>
    </source>
</evidence>